<keyword evidence="1" id="KW-0472">Membrane</keyword>
<feature type="transmembrane region" description="Helical" evidence="1">
    <location>
        <begin position="198"/>
        <end position="218"/>
    </location>
</feature>
<organism evidence="2 3">
    <name type="scientific">Nitrobacter hamburgensis (strain DSM 10229 / NCIMB 13809 / X14)</name>
    <dbReference type="NCBI Taxonomy" id="323097"/>
    <lineage>
        <taxon>Bacteria</taxon>
        <taxon>Pseudomonadati</taxon>
        <taxon>Pseudomonadota</taxon>
        <taxon>Alphaproteobacteria</taxon>
        <taxon>Hyphomicrobiales</taxon>
        <taxon>Nitrobacteraceae</taxon>
        <taxon>Nitrobacter</taxon>
    </lineage>
</organism>
<dbReference type="Pfam" id="PF05940">
    <property type="entry name" value="NnrS"/>
    <property type="match status" value="1"/>
</dbReference>
<dbReference type="Proteomes" id="UP000001953">
    <property type="component" value="Chromosome"/>
</dbReference>
<dbReference type="AlphaFoldDB" id="Q1QPS1"/>
<dbReference type="OrthoDB" id="9770040at2"/>
<reference evidence="2 3" key="1">
    <citation type="submission" date="2006-03" db="EMBL/GenBank/DDBJ databases">
        <title>Complete sequence of chromosome of Nitrobacter hamburgensis X14.</title>
        <authorList>
            <consortium name="US DOE Joint Genome Institute"/>
            <person name="Copeland A."/>
            <person name="Lucas S."/>
            <person name="Lapidus A."/>
            <person name="Barry K."/>
            <person name="Detter J.C."/>
            <person name="Glavina del Rio T."/>
            <person name="Hammon N."/>
            <person name="Israni S."/>
            <person name="Dalin E."/>
            <person name="Tice H."/>
            <person name="Pitluck S."/>
            <person name="Chain P."/>
            <person name="Malfatti S."/>
            <person name="Shin M."/>
            <person name="Vergez L."/>
            <person name="Schmutz J."/>
            <person name="Larimer F."/>
            <person name="Land M."/>
            <person name="Hauser L."/>
            <person name="Kyrpides N."/>
            <person name="Ivanova N."/>
            <person name="Ward B."/>
            <person name="Arp D."/>
            <person name="Klotz M."/>
            <person name="Stein L."/>
            <person name="O'Mullan G."/>
            <person name="Starkenburg S."/>
            <person name="Sayavedra L."/>
            <person name="Poret-Peterson A.T."/>
            <person name="Gentry M.E."/>
            <person name="Bruce D."/>
            <person name="Richardson P."/>
        </authorList>
    </citation>
    <scope>NUCLEOTIDE SEQUENCE [LARGE SCALE GENOMIC DNA]</scope>
    <source>
        <strain evidence="3">DSM 10229 / NCIMB 13809 / X14</strain>
    </source>
</reference>
<dbReference type="InterPro" id="IPR010266">
    <property type="entry name" value="NnrS"/>
</dbReference>
<protein>
    <submittedName>
        <fullName evidence="2">NnrS</fullName>
    </submittedName>
</protein>
<accession>Q1QPS1</accession>
<gene>
    <name evidence="2" type="ordered locus">Nham_0918</name>
</gene>
<feature type="transmembrane region" description="Helical" evidence="1">
    <location>
        <begin position="103"/>
        <end position="129"/>
    </location>
</feature>
<dbReference type="KEGG" id="nha:Nham_0918"/>
<dbReference type="HOGENOM" id="CLU_1208759_0_0_5"/>
<feature type="transmembrane region" description="Helical" evidence="1">
    <location>
        <begin position="135"/>
        <end position="152"/>
    </location>
</feature>
<feature type="transmembrane region" description="Helical" evidence="1">
    <location>
        <begin position="71"/>
        <end position="91"/>
    </location>
</feature>
<dbReference type="STRING" id="323097.Nham_0918"/>
<dbReference type="eggNOG" id="COG3213">
    <property type="taxonomic scope" value="Bacteria"/>
</dbReference>
<dbReference type="EMBL" id="CP000319">
    <property type="protein sequence ID" value="ABE61776.1"/>
    <property type="molecule type" value="Genomic_DNA"/>
</dbReference>
<proteinExistence type="predicted"/>
<name>Q1QPS1_NITHX</name>
<evidence type="ECO:0000313" key="3">
    <source>
        <dbReference type="Proteomes" id="UP000001953"/>
    </source>
</evidence>
<evidence type="ECO:0000256" key="1">
    <source>
        <dbReference type="SAM" id="Phobius"/>
    </source>
</evidence>
<evidence type="ECO:0000313" key="2">
    <source>
        <dbReference type="EMBL" id="ABE61776.1"/>
    </source>
</evidence>
<sequence length="229" mass="24455">MGGAPEGWLRIRPSVPLKVGVDHGATTGAVWNAQANNSHYRITELVLPSLTSAGLRRFEFRTAFLPHTAPFAPLSGVLLAIAGAGLLVRLLRWRGWVAASDGMVLILHLGYFWCALGLAILGASILLPANIPETAAIHALTTGAIGVMTLAMMTRTSRSHTGRERRADTTTLIIYALVNAAAVTRVLAPFAIPIYPELLVLSAACWSLAFGLFALVYGPMLARPGHRRS</sequence>
<feature type="transmembrane region" description="Helical" evidence="1">
    <location>
        <begin position="172"/>
        <end position="192"/>
    </location>
</feature>
<keyword evidence="3" id="KW-1185">Reference proteome</keyword>
<keyword evidence="1" id="KW-1133">Transmembrane helix</keyword>
<keyword evidence="1" id="KW-0812">Transmembrane</keyword>